<protein>
    <submittedName>
        <fullName evidence="14">HemY protein</fullName>
    </submittedName>
</protein>
<comment type="function">
    <text evidence="1">Involved in a late step of protoheme IX synthesis.</text>
</comment>
<evidence type="ECO:0000256" key="9">
    <source>
        <dbReference type="ARBA" id="ARBA00023244"/>
    </source>
</evidence>
<feature type="transmembrane region" description="Helical" evidence="12">
    <location>
        <begin position="41"/>
        <end position="68"/>
    </location>
</feature>
<evidence type="ECO:0000256" key="8">
    <source>
        <dbReference type="ARBA" id="ARBA00023136"/>
    </source>
</evidence>
<keyword evidence="4" id="KW-1003">Cell membrane</keyword>
<dbReference type="SUPFAM" id="SSF48452">
    <property type="entry name" value="TPR-like"/>
    <property type="match status" value="2"/>
</dbReference>
<dbReference type="GO" id="GO:0005886">
    <property type="term" value="C:plasma membrane"/>
    <property type="evidence" value="ECO:0007669"/>
    <property type="project" value="UniProtKB-SubCell"/>
</dbReference>
<gene>
    <name evidence="14" type="ORF">SAMN05421693_12322</name>
</gene>
<comment type="pathway">
    <text evidence="3">Porphyrin-containing compound metabolism; protoheme biosynthesis.</text>
</comment>
<dbReference type="InterPro" id="IPR011990">
    <property type="entry name" value="TPR-like_helical_dom_sf"/>
</dbReference>
<dbReference type="InterPro" id="IPR019734">
    <property type="entry name" value="TPR_rpt"/>
</dbReference>
<accession>A0A1H9EXE9</accession>
<keyword evidence="15" id="KW-1185">Reference proteome</keyword>
<reference evidence="14 15" key="1">
    <citation type="submission" date="2016-10" db="EMBL/GenBank/DDBJ databases">
        <authorList>
            <person name="de Groot N.N."/>
        </authorList>
    </citation>
    <scope>NUCLEOTIDE SEQUENCE [LARGE SCALE GENOMIC DNA]</scope>
    <source>
        <strain evidence="14 15">B7-7</strain>
    </source>
</reference>
<keyword evidence="8 12" id="KW-0472">Membrane</keyword>
<dbReference type="OrthoDB" id="7053339at2"/>
<evidence type="ECO:0000313" key="15">
    <source>
        <dbReference type="Proteomes" id="UP000199496"/>
    </source>
</evidence>
<evidence type="ECO:0000256" key="1">
    <source>
        <dbReference type="ARBA" id="ARBA00002962"/>
    </source>
</evidence>
<dbReference type="GO" id="GO:0006779">
    <property type="term" value="P:porphyrin-containing compound biosynthetic process"/>
    <property type="evidence" value="ECO:0007669"/>
    <property type="project" value="UniProtKB-KW"/>
</dbReference>
<evidence type="ECO:0000256" key="6">
    <source>
        <dbReference type="ARBA" id="ARBA00022692"/>
    </source>
</evidence>
<dbReference type="InterPro" id="IPR010817">
    <property type="entry name" value="HemY_N"/>
</dbReference>
<evidence type="ECO:0000256" key="3">
    <source>
        <dbReference type="ARBA" id="ARBA00004744"/>
    </source>
</evidence>
<organism evidence="14 15">
    <name type="scientific">Ectothiorhodospira magna</name>
    <dbReference type="NCBI Taxonomy" id="867345"/>
    <lineage>
        <taxon>Bacteria</taxon>
        <taxon>Pseudomonadati</taxon>
        <taxon>Pseudomonadota</taxon>
        <taxon>Gammaproteobacteria</taxon>
        <taxon>Chromatiales</taxon>
        <taxon>Ectothiorhodospiraceae</taxon>
        <taxon>Ectothiorhodospira</taxon>
    </lineage>
</organism>
<dbReference type="Pfam" id="PF07219">
    <property type="entry name" value="HemY_N"/>
    <property type="match status" value="1"/>
</dbReference>
<dbReference type="NCBIfam" id="TIGR00540">
    <property type="entry name" value="TPR_hemY_coli"/>
    <property type="match status" value="1"/>
</dbReference>
<feature type="domain" description="HemY N-terminal" evidence="13">
    <location>
        <begin position="26"/>
        <end position="132"/>
    </location>
</feature>
<evidence type="ECO:0000256" key="5">
    <source>
        <dbReference type="ARBA" id="ARBA00022519"/>
    </source>
</evidence>
<dbReference type="RefSeq" id="WP_090208243.1">
    <property type="nucleotide sequence ID" value="NZ_FOFO01000023.1"/>
</dbReference>
<evidence type="ECO:0000256" key="11">
    <source>
        <dbReference type="SAM" id="MobiDB-lite"/>
    </source>
</evidence>
<name>A0A1H9EXE9_9GAMM</name>
<dbReference type="EMBL" id="FOFO01000023">
    <property type="protein sequence ID" value="SEQ29873.1"/>
    <property type="molecule type" value="Genomic_DNA"/>
</dbReference>
<keyword evidence="6 12" id="KW-0812">Transmembrane</keyword>
<dbReference type="AlphaFoldDB" id="A0A1H9EXE9"/>
<dbReference type="InterPro" id="IPR005254">
    <property type="entry name" value="Heme_biosyn_assoc_TPR_pro"/>
</dbReference>
<dbReference type="STRING" id="867345.SAMN05421693_12322"/>
<evidence type="ECO:0000256" key="2">
    <source>
        <dbReference type="ARBA" id="ARBA00004429"/>
    </source>
</evidence>
<dbReference type="GO" id="GO:0042168">
    <property type="term" value="P:heme metabolic process"/>
    <property type="evidence" value="ECO:0007669"/>
    <property type="project" value="InterPro"/>
</dbReference>
<dbReference type="Gene3D" id="1.25.40.10">
    <property type="entry name" value="Tetratricopeptide repeat domain"/>
    <property type="match status" value="2"/>
</dbReference>
<dbReference type="PROSITE" id="PS50005">
    <property type="entry name" value="TPR"/>
    <property type="match status" value="1"/>
</dbReference>
<keyword evidence="5" id="KW-0997">Cell inner membrane</keyword>
<evidence type="ECO:0000259" key="13">
    <source>
        <dbReference type="Pfam" id="PF07219"/>
    </source>
</evidence>
<feature type="repeat" description="TPR" evidence="10">
    <location>
        <begin position="361"/>
        <end position="394"/>
    </location>
</feature>
<evidence type="ECO:0000256" key="4">
    <source>
        <dbReference type="ARBA" id="ARBA00022475"/>
    </source>
</evidence>
<evidence type="ECO:0000256" key="7">
    <source>
        <dbReference type="ARBA" id="ARBA00022989"/>
    </source>
</evidence>
<keyword evidence="9" id="KW-0627">Porphyrin biosynthesis</keyword>
<keyword evidence="7 12" id="KW-1133">Transmembrane helix</keyword>
<dbReference type="UniPathway" id="UPA00252"/>
<keyword evidence="10" id="KW-0802">TPR repeat</keyword>
<evidence type="ECO:0000256" key="10">
    <source>
        <dbReference type="PROSITE-ProRule" id="PRU00339"/>
    </source>
</evidence>
<comment type="subcellular location">
    <subcellularLocation>
        <location evidence="2">Cell inner membrane</location>
        <topology evidence="2">Multi-pass membrane protein</topology>
    </subcellularLocation>
</comment>
<evidence type="ECO:0000256" key="12">
    <source>
        <dbReference type="SAM" id="Phobius"/>
    </source>
</evidence>
<sequence>MKSLIVIFLVLIVSAVATLMFMEEPGYVLFAYADMSVQTTMAFFIIALVVILAVVYGLIRFLVGLFGLPGRMSEKRQQKKAVACQRGLALGLAEMTEGRYAKAEKLLVQSAKRGDAPMLNYLSAARAAQMQGAYDRRDEYLRQASQSGSNTEVAVGLTQAELQIAHGEHAQAISTLRHLNDVAPGNQQLLRLKARLCQEVGDSESLMGLMSDLRKAKAFDGETLEKLEVEAFTAQARDIAAANELGKLEGIWVNLPKASRNNAGMVVAYAQALVAMNEADRAEAVLRAAIKQHWDESLVRLYGRLNLSDVSRAIGYAEGWLRDHRRDATLLLTLGRLCKQAKVWGKARGYLESSISARPNPEAYRELGELLEQVGEEKLAQDAFRKGLQLAVDGAEAEAAPVAAIQPTTKKGKKAAKGGTAALPSLSSGTA</sequence>
<proteinExistence type="predicted"/>
<evidence type="ECO:0000313" key="14">
    <source>
        <dbReference type="EMBL" id="SEQ29873.1"/>
    </source>
</evidence>
<dbReference type="Proteomes" id="UP000199496">
    <property type="component" value="Unassembled WGS sequence"/>
</dbReference>
<feature type="region of interest" description="Disordered" evidence="11">
    <location>
        <begin position="407"/>
        <end position="431"/>
    </location>
</feature>